<evidence type="ECO:0000313" key="19">
    <source>
        <dbReference type="Proteomes" id="UP001295684"/>
    </source>
</evidence>
<dbReference type="FunFam" id="3.30.200.20:FF:000315">
    <property type="entry name" value="Calcium-dependent protein kinase 3"/>
    <property type="match status" value="1"/>
</dbReference>
<feature type="binding site" evidence="15">
    <location>
        <position position="175"/>
    </location>
    <ligand>
        <name>ATP</name>
        <dbReference type="ChEBI" id="CHEBI:30616"/>
    </ligand>
</feature>
<comment type="similarity">
    <text evidence="12">Belongs to the protein kinase superfamily. Ser/Thr protein kinase family. CDPK subfamily.</text>
</comment>
<dbReference type="InterPro" id="IPR011009">
    <property type="entry name" value="Kinase-like_dom_sf"/>
</dbReference>
<evidence type="ECO:0000256" key="14">
    <source>
        <dbReference type="ARBA" id="ARBA00048679"/>
    </source>
</evidence>
<reference evidence="18" key="1">
    <citation type="submission" date="2023-07" db="EMBL/GenBank/DDBJ databases">
        <authorList>
            <consortium name="AG Swart"/>
            <person name="Singh M."/>
            <person name="Singh A."/>
            <person name="Seah K."/>
            <person name="Emmerich C."/>
        </authorList>
    </citation>
    <scope>NUCLEOTIDE SEQUENCE</scope>
    <source>
        <strain evidence="18">DP1</strain>
    </source>
</reference>
<keyword evidence="9" id="KW-0418">Kinase</keyword>
<keyword evidence="4" id="KW-0723">Serine/threonine-protein kinase</keyword>
<dbReference type="Pfam" id="PF00069">
    <property type="entry name" value="Pkinase"/>
    <property type="match status" value="1"/>
</dbReference>
<evidence type="ECO:0000256" key="8">
    <source>
        <dbReference type="ARBA" id="ARBA00022741"/>
    </source>
</evidence>
<dbReference type="Gene3D" id="1.10.510.10">
    <property type="entry name" value="Transferase(Phosphotransferase) domain 1"/>
    <property type="match status" value="1"/>
</dbReference>
<evidence type="ECO:0000256" key="1">
    <source>
        <dbReference type="ARBA" id="ARBA00001946"/>
    </source>
</evidence>
<dbReference type="AlphaFoldDB" id="A0AAD1YBG3"/>
<organism evidence="18 19">
    <name type="scientific">Euplotes crassus</name>
    <dbReference type="NCBI Taxonomy" id="5936"/>
    <lineage>
        <taxon>Eukaryota</taxon>
        <taxon>Sar</taxon>
        <taxon>Alveolata</taxon>
        <taxon>Ciliophora</taxon>
        <taxon>Intramacronucleata</taxon>
        <taxon>Spirotrichea</taxon>
        <taxon>Hypotrichia</taxon>
        <taxon>Euplotida</taxon>
        <taxon>Euplotidae</taxon>
        <taxon>Moneuplotes</taxon>
    </lineage>
</organism>
<feature type="compositionally biased region" description="Polar residues" evidence="16">
    <location>
        <begin position="561"/>
        <end position="570"/>
    </location>
</feature>
<gene>
    <name evidence="18" type="ORF">ECRASSUSDP1_LOCUS29325</name>
</gene>
<keyword evidence="5" id="KW-0808">Transferase</keyword>
<evidence type="ECO:0000256" key="15">
    <source>
        <dbReference type="PROSITE-ProRule" id="PRU10141"/>
    </source>
</evidence>
<sequence length="695" mass="79459">MKPNNKFSKIFDKEEDIINNPLNFIKDEDNKSIDDFGKVIFEGPLIKKKKKKEEFQKIYYYRLTDKGKMIQFKNKDSTNYKGAMDIKNCRINKGKFKNQQGEYFYGINIIGRKENQDFYSLQEIDIDQWYQNLIRFCVLLDLTQKYKRLNKIGKGNFATVYKYERISDKKIFAVKSLEKRKIMESKRGSNDNPLLNEIEVMRTCDHPNIIKLYEVHEADKHVHLVMEVLEGGELFNRIRNKGTYTEADAIKIMRNILDAMAYLHERRIVHRDLKPENLILASPDDDYDVKIADFGLASFVPEGKKLELACGSPGYVSCELLQDPPPGYDCKADIFSIGVILYILLTGRPAFPGTDYKQIFEKNKKGEPSYPKRFWDKISEPGQNLVKSMIQKDPELRLSAQECLQHEWFQVEGGSEVLGDVAEGWKEFDEQENAVQAPGDASTTGLQTTTPVMAGRKLKDTCESPWNPTGLTPKMMPATPMLKDGFDGQPKRMDVNKLFGAKVLKQEEEKKEEPKTEIDTLKKFDLMQRDRKGKNHQDTMKFPIAAFGPTPVDLRQKQSSEKSQNASGMNQAAPMECDKEPVDQKKPGGILDKILSENHKNLEMKESGQTPETNQIAKKPLFDCSDSMVNIKEEDLRECPDNPNLPEGVQIQFFSFKPGISVDNRIIPATPGGTLKSVSTKNKPRIIKQNLMNAI</sequence>
<feature type="region of interest" description="Disordered" evidence="16">
    <location>
        <begin position="555"/>
        <end position="588"/>
    </location>
</feature>
<protein>
    <recommendedName>
        <fullName evidence="3">non-specific serine/threonine protein kinase</fullName>
        <ecNumber evidence="3">2.7.11.1</ecNumber>
    </recommendedName>
</protein>
<dbReference type="Proteomes" id="UP001295684">
    <property type="component" value="Unassembled WGS sequence"/>
</dbReference>
<dbReference type="PANTHER" id="PTHR24349">
    <property type="entry name" value="SERINE/THREONINE-PROTEIN KINASE"/>
    <property type="match status" value="1"/>
</dbReference>
<dbReference type="PROSITE" id="PS00108">
    <property type="entry name" value="PROTEIN_KINASE_ST"/>
    <property type="match status" value="1"/>
</dbReference>
<evidence type="ECO:0000256" key="3">
    <source>
        <dbReference type="ARBA" id="ARBA00012513"/>
    </source>
</evidence>
<dbReference type="InterPro" id="IPR050205">
    <property type="entry name" value="CDPK_Ser/Thr_kinases"/>
</dbReference>
<evidence type="ECO:0000256" key="16">
    <source>
        <dbReference type="SAM" id="MobiDB-lite"/>
    </source>
</evidence>
<dbReference type="GO" id="GO:0004674">
    <property type="term" value="F:protein serine/threonine kinase activity"/>
    <property type="evidence" value="ECO:0007669"/>
    <property type="project" value="UniProtKB-KW"/>
</dbReference>
<dbReference type="GO" id="GO:0046872">
    <property type="term" value="F:metal ion binding"/>
    <property type="evidence" value="ECO:0007669"/>
    <property type="project" value="UniProtKB-KW"/>
</dbReference>
<comment type="catalytic activity">
    <reaction evidence="13">
        <text>L-threonyl-[protein] + ATP = O-phospho-L-threonyl-[protein] + ADP + H(+)</text>
        <dbReference type="Rhea" id="RHEA:46608"/>
        <dbReference type="Rhea" id="RHEA-COMP:11060"/>
        <dbReference type="Rhea" id="RHEA-COMP:11605"/>
        <dbReference type="ChEBI" id="CHEBI:15378"/>
        <dbReference type="ChEBI" id="CHEBI:30013"/>
        <dbReference type="ChEBI" id="CHEBI:30616"/>
        <dbReference type="ChEBI" id="CHEBI:61977"/>
        <dbReference type="ChEBI" id="CHEBI:456216"/>
        <dbReference type="EC" id="2.7.11.1"/>
    </reaction>
</comment>
<comment type="catalytic activity">
    <reaction evidence="14">
        <text>L-seryl-[protein] + ATP = O-phospho-L-seryl-[protein] + ADP + H(+)</text>
        <dbReference type="Rhea" id="RHEA:17989"/>
        <dbReference type="Rhea" id="RHEA-COMP:9863"/>
        <dbReference type="Rhea" id="RHEA-COMP:11604"/>
        <dbReference type="ChEBI" id="CHEBI:15378"/>
        <dbReference type="ChEBI" id="CHEBI:29999"/>
        <dbReference type="ChEBI" id="CHEBI:30616"/>
        <dbReference type="ChEBI" id="CHEBI:83421"/>
        <dbReference type="ChEBI" id="CHEBI:456216"/>
        <dbReference type="EC" id="2.7.11.1"/>
    </reaction>
</comment>
<dbReference type="SUPFAM" id="SSF56112">
    <property type="entry name" value="Protein kinase-like (PK-like)"/>
    <property type="match status" value="1"/>
</dbReference>
<dbReference type="PROSITE" id="PS50011">
    <property type="entry name" value="PROTEIN_KINASE_DOM"/>
    <property type="match status" value="1"/>
</dbReference>
<keyword evidence="19" id="KW-1185">Reference proteome</keyword>
<evidence type="ECO:0000256" key="7">
    <source>
        <dbReference type="ARBA" id="ARBA00022737"/>
    </source>
</evidence>
<evidence type="ECO:0000256" key="6">
    <source>
        <dbReference type="ARBA" id="ARBA00022723"/>
    </source>
</evidence>
<comment type="caution">
    <text evidence="18">The sequence shown here is derived from an EMBL/GenBank/DDBJ whole genome shotgun (WGS) entry which is preliminary data.</text>
</comment>
<dbReference type="EC" id="2.7.11.1" evidence="3"/>
<comment type="cofactor">
    <cofactor evidence="1">
        <name>Mg(2+)</name>
        <dbReference type="ChEBI" id="CHEBI:18420"/>
    </cofactor>
</comment>
<evidence type="ECO:0000259" key="17">
    <source>
        <dbReference type="PROSITE" id="PS50011"/>
    </source>
</evidence>
<dbReference type="SMART" id="SM00220">
    <property type="entry name" value="S_TKc"/>
    <property type="match status" value="1"/>
</dbReference>
<dbReference type="GO" id="GO:0005524">
    <property type="term" value="F:ATP binding"/>
    <property type="evidence" value="ECO:0007669"/>
    <property type="project" value="UniProtKB-UniRule"/>
</dbReference>
<dbReference type="EMBL" id="CAMPGE010030181">
    <property type="protein sequence ID" value="CAI2387691.1"/>
    <property type="molecule type" value="Genomic_DNA"/>
</dbReference>
<evidence type="ECO:0000256" key="5">
    <source>
        <dbReference type="ARBA" id="ARBA00022679"/>
    </source>
</evidence>
<dbReference type="InterPro" id="IPR017441">
    <property type="entry name" value="Protein_kinase_ATP_BS"/>
</dbReference>
<dbReference type="Gene3D" id="3.30.200.20">
    <property type="entry name" value="Phosphorylase Kinase, domain 1"/>
    <property type="match status" value="1"/>
</dbReference>
<evidence type="ECO:0000256" key="12">
    <source>
        <dbReference type="ARBA" id="ARBA00024334"/>
    </source>
</evidence>
<keyword evidence="10" id="KW-0106">Calcium</keyword>
<proteinExistence type="inferred from homology"/>
<dbReference type="SUPFAM" id="SSF50729">
    <property type="entry name" value="PH domain-like"/>
    <property type="match status" value="1"/>
</dbReference>
<feature type="domain" description="Protein kinase" evidence="17">
    <location>
        <begin position="146"/>
        <end position="409"/>
    </location>
</feature>
<comment type="subunit">
    <text evidence="2">Monomer.</text>
</comment>
<dbReference type="InterPro" id="IPR008271">
    <property type="entry name" value="Ser/Thr_kinase_AS"/>
</dbReference>
<dbReference type="Gene3D" id="2.30.29.30">
    <property type="entry name" value="Pleckstrin-homology domain (PH domain)/Phosphotyrosine-binding domain (PTB)"/>
    <property type="match status" value="1"/>
</dbReference>
<keyword evidence="7" id="KW-0677">Repeat</keyword>
<evidence type="ECO:0000256" key="10">
    <source>
        <dbReference type="ARBA" id="ARBA00022837"/>
    </source>
</evidence>
<dbReference type="PROSITE" id="PS00107">
    <property type="entry name" value="PROTEIN_KINASE_ATP"/>
    <property type="match status" value="1"/>
</dbReference>
<feature type="compositionally biased region" description="Basic and acidic residues" evidence="16">
    <location>
        <begin position="576"/>
        <end position="586"/>
    </location>
</feature>
<dbReference type="FunFam" id="1.10.510.10:FF:000571">
    <property type="entry name" value="Maternal embryonic leucine zipper kinase"/>
    <property type="match status" value="1"/>
</dbReference>
<evidence type="ECO:0000256" key="9">
    <source>
        <dbReference type="ARBA" id="ARBA00022777"/>
    </source>
</evidence>
<keyword evidence="6" id="KW-0479">Metal-binding</keyword>
<evidence type="ECO:0000256" key="2">
    <source>
        <dbReference type="ARBA" id="ARBA00011245"/>
    </source>
</evidence>
<dbReference type="InterPro" id="IPR000719">
    <property type="entry name" value="Prot_kinase_dom"/>
</dbReference>
<keyword evidence="11 15" id="KW-0067">ATP-binding</keyword>
<dbReference type="CDD" id="cd05117">
    <property type="entry name" value="STKc_CAMK"/>
    <property type="match status" value="1"/>
</dbReference>
<accession>A0AAD1YBG3</accession>
<name>A0AAD1YBG3_EUPCR</name>
<evidence type="ECO:0000256" key="11">
    <source>
        <dbReference type="ARBA" id="ARBA00022840"/>
    </source>
</evidence>
<evidence type="ECO:0000313" key="18">
    <source>
        <dbReference type="EMBL" id="CAI2387691.1"/>
    </source>
</evidence>
<evidence type="ECO:0000256" key="13">
    <source>
        <dbReference type="ARBA" id="ARBA00047899"/>
    </source>
</evidence>
<dbReference type="InterPro" id="IPR011993">
    <property type="entry name" value="PH-like_dom_sf"/>
</dbReference>
<keyword evidence="8 15" id="KW-0547">Nucleotide-binding</keyword>
<evidence type="ECO:0000256" key="4">
    <source>
        <dbReference type="ARBA" id="ARBA00022527"/>
    </source>
</evidence>